<dbReference type="Proteomes" id="UP000324748">
    <property type="component" value="Unassembled WGS sequence"/>
</dbReference>
<evidence type="ECO:0000313" key="5">
    <source>
        <dbReference type="Proteomes" id="UP000325313"/>
    </source>
</evidence>
<dbReference type="EMBL" id="VDEP01000505">
    <property type="protein sequence ID" value="KAA1068685.1"/>
    <property type="molecule type" value="Genomic_DNA"/>
</dbReference>
<evidence type="ECO:0000313" key="4">
    <source>
        <dbReference type="Proteomes" id="UP000324748"/>
    </source>
</evidence>
<name>A0A5B0PU70_PUCGR</name>
<evidence type="ECO:0000313" key="3">
    <source>
        <dbReference type="EMBL" id="KAA1104242.1"/>
    </source>
</evidence>
<dbReference type="AlphaFoldDB" id="A0A5B0PU70"/>
<organism evidence="3 4">
    <name type="scientific">Puccinia graminis f. sp. tritici</name>
    <dbReference type="NCBI Taxonomy" id="56615"/>
    <lineage>
        <taxon>Eukaryota</taxon>
        <taxon>Fungi</taxon>
        <taxon>Dikarya</taxon>
        <taxon>Basidiomycota</taxon>
        <taxon>Pucciniomycotina</taxon>
        <taxon>Pucciniomycetes</taxon>
        <taxon>Pucciniales</taxon>
        <taxon>Pucciniaceae</taxon>
        <taxon>Puccinia</taxon>
    </lineage>
</organism>
<feature type="chain" id="PRO_5033474371" evidence="1">
    <location>
        <begin position="20"/>
        <end position="454"/>
    </location>
</feature>
<gene>
    <name evidence="3" type="ORF">PGT21_015977</name>
    <name evidence="2" type="ORF">PGTUg99_036068</name>
</gene>
<dbReference type="Proteomes" id="UP000325313">
    <property type="component" value="Unassembled WGS sequence"/>
</dbReference>
<sequence>MILSRVLVLLHLNYYHTSAHPFSDLNSLLKRSEIGFIHEASVREVQEDKKADSIREFGKINSFEKYQQAEVVPYKNEGLDESKESNEFDISSGKIIPQDNCKVIKDQKLLTIENLIVNFALNQEKENNLLKILKGDGKKPTKEISEPIKKKFLIAKWKAFLECLTKSQRKMFWESIEWHNNTSDIPLKQSMEENTYPGKFLYLIFNFDQQQNSIFEEIKSNANDWSSNKNTIKHLFNSLLDSLTDFDISEDYWSEFLQFVDFLGKKIDQEAYTSPNPEKSFIQELVKQSIDHNEADEKTWEDLLHSLLKREFENIQDVPFELYDKQIEAEELVEKPSSEKVTIDNEATRKKAIPEASEPMISSSVASKKINQKSDGIVPSFGEESSAFKDVTFYSQYDIPEEFFDNSELYHTFQSYLSLMDDEKKAQEFTEMVKTASKEECLSWLDEKVKELRI</sequence>
<protein>
    <submittedName>
        <fullName evidence="3">Uncharacterized protein</fullName>
    </submittedName>
</protein>
<dbReference type="EMBL" id="VSWC01000041">
    <property type="protein sequence ID" value="KAA1104242.1"/>
    <property type="molecule type" value="Genomic_DNA"/>
</dbReference>
<accession>A0A5B0PU70</accession>
<feature type="signal peptide" evidence="1">
    <location>
        <begin position="1"/>
        <end position="19"/>
    </location>
</feature>
<keyword evidence="1" id="KW-0732">Signal</keyword>
<proteinExistence type="predicted"/>
<evidence type="ECO:0000256" key="1">
    <source>
        <dbReference type="SAM" id="SignalP"/>
    </source>
</evidence>
<evidence type="ECO:0000313" key="2">
    <source>
        <dbReference type="EMBL" id="KAA1068685.1"/>
    </source>
</evidence>
<keyword evidence="4" id="KW-1185">Reference proteome</keyword>
<comment type="caution">
    <text evidence="3">The sequence shown here is derived from an EMBL/GenBank/DDBJ whole genome shotgun (WGS) entry which is preliminary data.</text>
</comment>
<reference evidence="4 5" key="1">
    <citation type="submission" date="2019-05" db="EMBL/GenBank/DDBJ databases">
        <title>Emergence of the Ug99 lineage of the wheat stem rust pathogen through somatic hybridization.</title>
        <authorList>
            <person name="Li F."/>
            <person name="Upadhyaya N.M."/>
            <person name="Sperschneider J."/>
            <person name="Matny O."/>
            <person name="Nguyen-Phuc H."/>
            <person name="Mago R."/>
            <person name="Raley C."/>
            <person name="Miller M.E."/>
            <person name="Silverstein K.A.T."/>
            <person name="Henningsen E."/>
            <person name="Hirsch C.D."/>
            <person name="Visser B."/>
            <person name="Pretorius Z.A."/>
            <person name="Steffenson B.J."/>
            <person name="Schwessinger B."/>
            <person name="Dodds P.N."/>
            <person name="Figueroa M."/>
        </authorList>
    </citation>
    <scope>NUCLEOTIDE SEQUENCE [LARGE SCALE GENOMIC DNA]</scope>
    <source>
        <strain evidence="3">21-0</strain>
        <strain evidence="2 5">Ug99</strain>
    </source>
</reference>